<keyword evidence="2" id="KW-0378">Hydrolase</keyword>
<name>A0A4Y6UAF7_9PROT</name>
<dbReference type="RefSeq" id="WP_141443022.1">
    <property type="nucleotide sequence ID" value="NZ_CP038231.1"/>
</dbReference>
<proteinExistence type="predicted"/>
<dbReference type="KEGG" id="swf:E3E12_03135"/>
<evidence type="ECO:0000259" key="1">
    <source>
        <dbReference type="Pfam" id="PF12697"/>
    </source>
</evidence>
<feature type="domain" description="AB hydrolase-1" evidence="1">
    <location>
        <begin position="16"/>
        <end position="229"/>
    </location>
</feature>
<dbReference type="PANTHER" id="PTHR37017">
    <property type="entry name" value="AB HYDROLASE-1 DOMAIN-CONTAINING PROTEIN-RELATED"/>
    <property type="match status" value="1"/>
</dbReference>
<evidence type="ECO:0000313" key="2">
    <source>
        <dbReference type="EMBL" id="QDH13361.1"/>
    </source>
</evidence>
<reference evidence="2 3" key="1">
    <citation type="submission" date="2019-03" db="EMBL/GenBank/DDBJ databases">
        <title>The complete genome sequence of Swingsia_sp. F3b2 LMG30590(T).</title>
        <authorList>
            <person name="Chua K.-O."/>
            <person name="Chan K.-G."/>
            <person name="See-Too W.-S."/>
        </authorList>
    </citation>
    <scope>NUCLEOTIDE SEQUENCE [LARGE SCALE GENOMIC DNA]</scope>
    <source>
        <strain evidence="2 3">F3b2</strain>
    </source>
</reference>
<dbReference type="InterPro" id="IPR052897">
    <property type="entry name" value="Sec-Metab_Biosynth_Hydrolase"/>
</dbReference>
<accession>A0A4Y6UAF7</accession>
<dbReference type="InterPro" id="IPR000073">
    <property type="entry name" value="AB_hydrolase_1"/>
</dbReference>
<dbReference type="EMBL" id="CP038231">
    <property type="protein sequence ID" value="QDH13361.1"/>
    <property type="molecule type" value="Genomic_DNA"/>
</dbReference>
<protein>
    <submittedName>
        <fullName evidence="2">Alpha/beta hydrolase</fullName>
    </submittedName>
</protein>
<dbReference type="InterPro" id="IPR029058">
    <property type="entry name" value="AB_hydrolase_fold"/>
</dbReference>
<gene>
    <name evidence="2" type="ORF">E3E12_03135</name>
</gene>
<dbReference type="Gene3D" id="3.40.50.1820">
    <property type="entry name" value="alpha/beta hydrolase"/>
    <property type="match status" value="1"/>
</dbReference>
<sequence length="237" mass="25944">MTTHTPQTSPADRPTIVLIHGLWGDAAHWGEVIAALGKRGHHKVRAVENPLTSLPDDAERTRKLVETIEEPVVLVGHSYGGEVITEMGDLPNVKALVYISAWAPAKGQCADDLCKAAPAPGLAAVSKDKFGYLWIEPSKFHAFFCQDVPEEKAHIMAVTQKAPLAGLLQDRTTAAAWENKPSWYQLSTQDRMILPAQQREFAERVKARRILELPTSHAPMATHPDAIAELILEAAQA</sequence>
<dbReference type="GO" id="GO:0016787">
    <property type="term" value="F:hydrolase activity"/>
    <property type="evidence" value="ECO:0007669"/>
    <property type="project" value="UniProtKB-KW"/>
</dbReference>
<dbReference type="Pfam" id="PF12697">
    <property type="entry name" value="Abhydrolase_6"/>
    <property type="match status" value="1"/>
</dbReference>
<keyword evidence="3" id="KW-1185">Reference proteome</keyword>
<dbReference type="Proteomes" id="UP000318709">
    <property type="component" value="Chromosome"/>
</dbReference>
<dbReference type="SUPFAM" id="SSF53474">
    <property type="entry name" value="alpha/beta-Hydrolases"/>
    <property type="match status" value="1"/>
</dbReference>
<dbReference type="AlphaFoldDB" id="A0A4Y6UAF7"/>
<organism evidence="2 3">
    <name type="scientific">Formicincola oecophyllae</name>
    <dbReference type="NCBI Taxonomy" id="2558361"/>
    <lineage>
        <taxon>Bacteria</taxon>
        <taxon>Pseudomonadati</taxon>
        <taxon>Pseudomonadota</taxon>
        <taxon>Alphaproteobacteria</taxon>
        <taxon>Acetobacterales</taxon>
        <taxon>Acetobacteraceae</taxon>
        <taxon>Formicincola</taxon>
    </lineage>
</organism>
<evidence type="ECO:0000313" key="3">
    <source>
        <dbReference type="Proteomes" id="UP000318709"/>
    </source>
</evidence>
<dbReference type="PANTHER" id="PTHR37017:SF11">
    <property type="entry name" value="ESTERASE_LIPASE_THIOESTERASE DOMAIN-CONTAINING PROTEIN"/>
    <property type="match status" value="1"/>
</dbReference>
<dbReference type="OrthoDB" id="9814966at2"/>